<name>A0A6P1NGE8_9MICC</name>
<protein>
    <submittedName>
        <fullName evidence="1">Uncharacterized protein</fullName>
    </submittedName>
</protein>
<gene>
    <name evidence="1" type="ORF">GU243_01010</name>
</gene>
<dbReference type="KEGG" id="psey:GU243_01010"/>
<organism evidence="1 2">
    <name type="scientific">Pseudarthrobacter psychrotolerans</name>
    <dbReference type="NCBI Taxonomy" id="2697569"/>
    <lineage>
        <taxon>Bacteria</taxon>
        <taxon>Bacillati</taxon>
        <taxon>Actinomycetota</taxon>
        <taxon>Actinomycetes</taxon>
        <taxon>Micrococcales</taxon>
        <taxon>Micrococcaceae</taxon>
        <taxon>Pseudarthrobacter</taxon>
    </lineage>
</organism>
<proteinExistence type="predicted"/>
<dbReference type="EMBL" id="CP047898">
    <property type="protein sequence ID" value="QHK18589.1"/>
    <property type="molecule type" value="Genomic_DNA"/>
</dbReference>
<accession>A0A6P1NGE8</accession>
<reference evidence="1 2" key="1">
    <citation type="submission" date="2020-01" db="EMBL/GenBank/DDBJ databases">
        <title>Pseudarthrobacter psychrotolerans sp. nov., isolated from antarctic soil.</title>
        <authorList>
            <person name="Shin Y."/>
            <person name="Park W."/>
        </authorList>
    </citation>
    <scope>NUCLEOTIDE SEQUENCE [LARGE SCALE GENOMIC DNA]</scope>
    <source>
        <strain evidence="1 2">YJ56</strain>
    </source>
</reference>
<keyword evidence="2" id="KW-1185">Reference proteome</keyword>
<evidence type="ECO:0000313" key="2">
    <source>
        <dbReference type="Proteomes" id="UP000464186"/>
    </source>
</evidence>
<sequence length="165" mass="18518">MSAGTTRRTVRVEDPLWEAAHGKATREGTTVSERVRASLREYVHGAAPERRTIADSLVYLVPDKLEDLQGPAFGTVELPIHLDWGPERHYNIDDDASCSALYQLTLQNSGSVEEICRIVNAERLAKLWSTMLLPTRCRGAWEAVFPELPAYTEAKEHPSWTNLSE</sequence>
<dbReference type="AlphaFoldDB" id="A0A6P1NGE8"/>
<evidence type="ECO:0000313" key="1">
    <source>
        <dbReference type="EMBL" id="QHK18589.1"/>
    </source>
</evidence>
<dbReference type="Proteomes" id="UP000464186">
    <property type="component" value="Chromosome"/>
</dbReference>